<evidence type="ECO:0000259" key="2">
    <source>
        <dbReference type="PROSITE" id="PS50405"/>
    </source>
</evidence>
<evidence type="ECO:0000313" key="3">
    <source>
        <dbReference type="EMBL" id="MBB5371896.1"/>
    </source>
</evidence>
<dbReference type="SUPFAM" id="SSF47616">
    <property type="entry name" value="GST C-terminal domain-like"/>
    <property type="match status" value="1"/>
</dbReference>
<dbReference type="CDD" id="cd03057">
    <property type="entry name" value="GST_N_Beta"/>
    <property type="match status" value="1"/>
</dbReference>
<dbReference type="RefSeq" id="WP_183264913.1">
    <property type="nucleotide sequence ID" value="NZ_JACHFJ010000001.1"/>
</dbReference>
<evidence type="ECO:0000313" key="4">
    <source>
        <dbReference type="Proteomes" id="UP000553706"/>
    </source>
</evidence>
<organism evidence="3 4">
    <name type="scientific">Acidocella aromatica</name>
    <dbReference type="NCBI Taxonomy" id="1303579"/>
    <lineage>
        <taxon>Bacteria</taxon>
        <taxon>Pseudomonadati</taxon>
        <taxon>Pseudomonadota</taxon>
        <taxon>Alphaproteobacteria</taxon>
        <taxon>Acetobacterales</taxon>
        <taxon>Acidocellaceae</taxon>
        <taxon>Acidocella</taxon>
    </lineage>
</organism>
<dbReference type="SUPFAM" id="SSF52833">
    <property type="entry name" value="Thioredoxin-like"/>
    <property type="match status" value="1"/>
</dbReference>
<dbReference type="PROSITE" id="PS50404">
    <property type="entry name" value="GST_NTER"/>
    <property type="match status" value="1"/>
</dbReference>
<gene>
    <name evidence="3" type="ORF">HNP71_000120</name>
</gene>
<dbReference type="InterPro" id="IPR040079">
    <property type="entry name" value="Glutathione_S-Trfase"/>
</dbReference>
<dbReference type="InterPro" id="IPR036282">
    <property type="entry name" value="Glutathione-S-Trfase_C_sf"/>
</dbReference>
<dbReference type="AlphaFoldDB" id="A0A840V823"/>
<comment type="caution">
    <text evidence="3">The sequence shown here is derived from an EMBL/GenBank/DDBJ whole genome shotgun (WGS) entry which is preliminary data.</text>
</comment>
<dbReference type="SFLD" id="SFLDG01150">
    <property type="entry name" value="Main.1:_Beta-like"/>
    <property type="match status" value="1"/>
</dbReference>
<dbReference type="Gene3D" id="3.40.30.10">
    <property type="entry name" value="Glutaredoxin"/>
    <property type="match status" value="1"/>
</dbReference>
<dbReference type="EC" id="2.5.1.18" evidence="3"/>
<dbReference type="InterPro" id="IPR036249">
    <property type="entry name" value="Thioredoxin-like_sf"/>
</dbReference>
<dbReference type="PANTHER" id="PTHR44051">
    <property type="entry name" value="GLUTATHIONE S-TRANSFERASE-RELATED"/>
    <property type="match status" value="1"/>
</dbReference>
<dbReference type="PROSITE" id="PS50405">
    <property type="entry name" value="GST_CTER"/>
    <property type="match status" value="1"/>
</dbReference>
<dbReference type="Gene3D" id="1.20.1050.10">
    <property type="match status" value="1"/>
</dbReference>
<sequence>MKLFYAPGACSLGIHILLEEIGKSFELVRLDLASGAQYKHDYTAINPKSKVPALVRDDGSLLTEWPAIAWYLAKTHPELGLLPEDLEGEVRTLELLDYMVATVHMRGFTRIFRPANFTPTNADEPAVAQTGRDVAATGFNLLSQALGAKAYLMGDYSIADAMLFCLEFWAVGRANISLPANLTAHLERMRARPAVQRALAAEGLT</sequence>
<reference evidence="3 4" key="1">
    <citation type="submission" date="2020-08" db="EMBL/GenBank/DDBJ databases">
        <title>Genomic Encyclopedia of Type Strains, Phase IV (KMG-IV): sequencing the most valuable type-strain genomes for metagenomic binning, comparative biology and taxonomic classification.</title>
        <authorList>
            <person name="Goeker M."/>
        </authorList>
    </citation>
    <scope>NUCLEOTIDE SEQUENCE [LARGE SCALE GENOMIC DNA]</scope>
    <source>
        <strain evidence="3 4">DSM 27026</strain>
    </source>
</reference>
<dbReference type="SFLD" id="SFLDG00358">
    <property type="entry name" value="Main_(cytGST)"/>
    <property type="match status" value="1"/>
</dbReference>
<protein>
    <submittedName>
        <fullName evidence="3">Glutathione S-transferase</fullName>
        <ecNumber evidence="3">2.5.1.18</ecNumber>
    </submittedName>
</protein>
<dbReference type="GO" id="GO:0004364">
    <property type="term" value="F:glutathione transferase activity"/>
    <property type="evidence" value="ECO:0007669"/>
    <property type="project" value="UniProtKB-EC"/>
</dbReference>
<feature type="domain" description="GST C-terminal" evidence="2">
    <location>
        <begin position="85"/>
        <end position="205"/>
    </location>
</feature>
<keyword evidence="3" id="KW-0808">Transferase</keyword>
<dbReference type="EMBL" id="JACHFJ010000001">
    <property type="protein sequence ID" value="MBB5371896.1"/>
    <property type="molecule type" value="Genomic_DNA"/>
</dbReference>
<dbReference type="InterPro" id="IPR010987">
    <property type="entry name" value="Glutathione-S-Trfase_C-like"/>
</dbReference>
<dbReference type="PANTHER" id="PTHR44051:SF8">
    <property type="entry name" value="GLUTATHIONE S-TRANSFERASE GSTA"/>
    <property type="match status" value="1"/>
</dbReference>
<proteinExistence type="predicted"/>
<keyword evidence="4" id="KW-1185">Reference proteome</keyword>
<dbReference type="Proteomes" id="UP000553706">
    <property type="component" value="Unassembled WGS sequence"/>
</dbReference>
<name>A0A840V823_9PROT</name>
<dbReference type="SFLD" id="SFLDS00019">
    <property type="entry name" value="Glutathione_Transferase_(cytos"/>
    <property type="match status" value="1"/>
</dbReference>
<dbReference type="Pfam" id="PF13409">
    <property type="entry name" value="GST_N_2"/>
    <property type="match status" value="1"/>
</dbReference>
<feature type="domain" description="GST N-terminal" evidence="1">
    <location>
        <begin position="1"/>
        <end position="80"/>
    </location>
</feature>
<accession>A0A840V823</accession>
<evidence type="ECO:0000259" key="1">
    <source>
        <dbReference type="PROSITE" id="PS50404"/>
    </source>
</evidence>
<dbReference type="InterPro" id="IPR004045">
    <property type="entry name" value="Glutathione_S-Trfase_N"/>
</dbReference>